<evidence type="ECO:0000313" key="2">
    <source>
        <dbReference type="Proteomes" id="UP000887566"/>
    </source>
</evidence>
<reference evidence="3" key="1">
    <citation type="submission" date="2022-11" db="UniProtKB">
        <authorList>
            <consortium name="WormBaseParasite"/>
        </authorList>
    </citation>
    <scope>IDENTIFICATION</scope>
</reference>
<name>A0A914X7L0_9BILA</name>
<organism evidence="2 3">
    <name type="scientific">Plectus sambesii</name>
    <dbReference type="NCBI Taxonomy" id="2011161"/>
    <lineage>
        <taxon>Eukaryota</taxon>
        <taxon>Metazoa</taxon>
        <taxon>Ecdysozoa</taxon>
        <taxon>Nematoda</taxon>
        <taxon>Chromadorea</taxon>
        <taxon>Plectida</taxon>
        <taxon>Plectina</taxon>
        <taxon>Plectoidea</taxon>
        <taxon>Plectidae</taxon>
        <taxon>Plectus</taxon>
    </lineage>
</organism>
<accession>A0A914X7L0</accession>
<dbReference type="WBParaSite" id="PSAMB.scaffold6352size9658.g28353.t1">
    <property type="protein sequence ID" value="PSAMB.scaffold6352size9658.g28353.t1"/>
    <property type="gene ID" value="PSAMB.scaffold6352size9658.g28353"/>
</dbReference>
<sequence>MKSAEESKPDAAASSTAGVPHAARCVGEFPLAPSIVAPTHSFSRLCGGPRVDTEPASQPASQSDLRLVRWFALCVVMLHLPVDSQTRLVRFASAACD</sequence>
<evidence type="ECO:0000313" key="3">
    <source>
        <dbReference type="WBParaSite" id="PSAMB.scaffold6352size9658.g28353.t1"/>
    </source>
</evidence>
<keyword evidence="2" id="KW-1185">Reference proteome</keyword>
<dbReference type="Proteomes" id="UP000887566">
    <property type="component" value="Unplaced"/>
</dbReference>
<proteinExistence type="predicted"/>
<evidence type="ECO:0000256" key="1">
    <source>
        <dbReference type="SAM" id="MobiDB-lite"/>
    </source>
</evidence>
<feature type="region of interest" description="Disordered" evidence="1">
    <location>
        <begin position="1"/>
        <end position="20"/>
    </location>
</feature>
<dbReference type="AlphaFoldDB" id="A0A914X7L0"/>
<protein>
    <submittedName>
        <fullName evidence="3">Uncharacterized protein</fullName>
    </submittedName>
</protein>